<accession>H6RGL0</accession>
<gene>
    <name evidence="3" type="ORF">VIS_S3CLB100019</name>
    <name evidence="2" type="ORF">VIS_S3CMB110018</name>
</gene>
<dbReference type="EMBL" id="FO117620">
    <property type="protein sequence ID" value="CCG00905.1"/>
    <property type="molecule type" value="Genomic_DNA"/>
</dbReference>
<dbReference type="InterPro" id="IPR008258">
    <property type="entry name" value="Transglycosylase_SLT_dom_1"/>
</dbReference>
<proteinExistence type="predicted"/>
<evidence type="ECO:0000259" key="1">
    <source>
        <dbReference type="Pfam" id="PF01464"/>
    </source>
</evidence>
<dbReference type="AlphaFoldDB" id="H6RGL0"/>
<dbReference type="SUPFAM" id="SSF53955">
    <property type="entry name" value="Lysozyme-like"/>
    <property type="match status" value="1"/>
</dbReference>
<reference evidence="2" key="1">
    <citation type="journal article" date="2012" name="Environ. Microbiol.">
        <title>Genomic content of uncultured Bacteroidetes from contrasting oceanic provinces in the North Atlantic Ocean.</title>
        <authorList>
            <person name="Gomez-Pereira P.R."/>
            <person name="Schuler M."/>
            <person name="Fuchs B.M."/>
            <person name="Bennke C."/>
            <person name="Teeling H."/>
            <person name="Waldmann J."/>
            <person name="Richter M."/>
            <person name="Barbe V."/>
            <person name="Bataille E."/>
            <person name="Glockner F.O."/>
            <person name="Amann R."/>
        </authorList>
    </citation>
    <scope>NUCLEOTIDE SEQUENCE</scope>
</reference>
<dbReference type="InterPro" id="IPR023346">
    <property type="entry name" value="Lysozyme-like_dom_sf"/>
</dbReference>
<dbReference type="Pfam" id="PF01464">
    <property type="entry name" value="SLT"/>
    <property type="match status" value="1"/>
</dbReference>
<name>H6RGL0_9BACT</name>
<dbReference type="EMBL" id="FO117600">
    <property type="protein sequence ID" value="CCG00171.1"/>
    <property type="molecule type" value="Genomic_DNA"/>
</dbReference>
<feature type="domain" description="Transglycosylase SLT" evidence="1">
    <location>
        <begin position="162"/>
        <end position="269"/>
    </location>
</feature>
<dbReference type="Gene3D" id="1.10.530.10">
    <property type="match status" value="1"/>
</dbReference>
<evidence type="ECO:0000313" key="3">
    <source>
        <dbReference type="EMBL" id="CCG00905.1"/>
    </source>
</evidence>
<protein>
    <submittedName>
        <fullName evidence="2">Membrane-bound lytic murein transglycosylase</fullName>
    </submittedName>
</protein>
<organism evidence="2">
    <name type="scientific">uncultured Flavobacteriia bacterium</name>
    <dbReference type="NCBI Taxonomy" id="212695"/>
    <lineage>
        <taxon>Bacteria</taxon>
        <taxon>Pseudomonadati</taxon>
        <taxon>Bacteroidota</taxon>
        <taxon>Flavobacteriia</taxon>
        <taxon>environmental samples</taxon>
    </lineage>
</organism>
<reference evidence="2" key="2">
    <citation type="submission" date="2012-02" db="EMBL/GenBank/DDBJ databases">
        <authorList>
            <person name="Genoscope - CEA"/>
        </authorList>
    </citation>
    <scope>NUCLEOTIDE SEQUENCE</scope>
</reference>
<evidence type="ECO:0000313" key="2">
    <source>
        <dbReference type="EMBL" id="CCG00171.1"/>
    </source>
</evidence>
<sequence>MQTSYNIPYLSNMKMIFLSIALILSANTLLSQGLASWENEKLWVADQNQSNLIIESEQLYEQRWDVLPQAKFWKRIMKLSSDSCLINVASSRQILEIIPSQKWTGLSKSEKLSFRQEMRLKHHIPENESIYVTSGKSDFYKFEEVYPTLLEGITVFDEMCVDPWYAQAILLIESPGQLKKSVAGAYGAFQLMPGVARAQGLIVNKGTDERKDLEKSATAAAKLIQNICVPHAKKILLSHDIEVEEKELWFRFLVLHIYHAGAGNVAAVLNQIQPSKGNQGLIKSMWQNKAAGFGNCSQNYSQLAIASQLILHDLVYSNCKTTTCYPSR</sequence>